<reference evidence="1 2" key="1">
    <citation type="journal article" date="2023" name="Antonie Van Leeuwenhoek">
        <title>Unveiling the genomic potential of a novel thermostable glycoside hydrolases producing Neobacillus sedimentimangrovi UE25.</title>
        <authorList>
            <person name="Ejaz U."/>
            <person name="Saleem F."/>
            <person name="Rashid R."/>
            <person name="Hasan K.A."/>
            <person name="Syed M.N."/>
            <person name="Sohail M."/>
        </authorList>
    </citation>
    <scope>NUCLEOTIDE SEQUENCE [LARGE SCALE GENOMIC DNA]</scope>
    <source>
        <strain evidence="1 2">UE25</strain>
    </source>
</reference>
<name>A0ABS8QKI0_9BACI</name>
<keyword evidence="2" id="KW-1185">Reference proteome</keyword>
<proteinExistence type="predicted"/>
<gene>
    <name evidence="1" type="ORF">LRS37_12070</name>
</gene>
<comment type="caution">
    <text evidence="1">The sequence shown here is derived from an EMBL/GenBank/DDBJ whole genome shotgun (WGS) entry which is preliminary data.</text>
</comment>
<evidence type="ECO:0000313" key="1">
    <source>
        <dbReference type="EMBL" id="MCD4839607.1"/>
    </source>
</evidence>
<organism evidence="1 2">
    <name type="scientific">Neobacillus sedimentimangrovi</name>
    <dbReference type="NCBI Taxonomy" id="2699460"/>
    <lineage>
        <taxon>Bacteria</taxon>
        <taxon>Bacillati</taxon>
        <taxon>Bacillota</taxon>
        <taxon>Bacilli</taxon>
        <taxon>Bacillales</taxon>
        <taxon>Bacillaceae</taxon>
        <taxon>Neobacillus</taxon>
    </lineage>
</organism>
<dbReference type="EMBL" id="JAJODE010000035">
    <property type="protein sequence ID" value="MCD4839607.1"/>
    <property type="molecule type" value="Genomic_DNA"/>
</dbReference>
<protein>
    <submittedName>
        <fullName evidence="1">Uncharacterized protein</fullName>
    </submittedName>
</protein>
<evidence type="ECO:0000313" key="2">
    <source>
        <dbReference type="Proteomes" id="UP001162836"/>
    </source>
</evidence>
<dbReference type="Proteomes" id="UP001162836">
    <property type="component" value="Unassembled WGS sequence"/>
</dbReference>
<accession>A0ABS8QKI0</accession>
<sequence>MLLAMLASTLLVGIGQFLS</sequence>